<dbReference type="AlphaFoldDB" id="A0A1I7WA37"/>
<evidence type="ECO:0000256" key="1">
    <source>
        <dbReference type="SAM" id="Phobius"/>
    </source>
</evidence>
<feature type="transmembrane region" description="Helical" evidence="1">
    <location>
        <begin position="21"/>
        <end position="40"/>
    </location>
</feature>
<keyword evidence="1" id="KW-1133">Transmembrane helix</keyword>
<keyword evidence="2" id="KW-1185">Reference proteome</keyword>
<protein>
    <submittedName>
        <fullName evidence="3">Uncharacterized protein</fullName>
    </submittedName>
</protein>
<proteinExistence type="predicted"/>
<evidence type="ECO:0000313" key="3">
    <source>
        <dbReference type="WBParaSite" id="Hba_01526"/>
    </source>
</evidence>
<organism evidence="2 3">
    <name type="scientific">Heterorhabditis bacteriophora</name>
    <name type="common">Entomopathogenic nematode worm</name>
    <dbReference type="NCBI Taxonomy" id="37862"/>
    <lineage>
        <taxon>Eukaryota</taxon>
        <taxon>Metazoa</taxon>
        <taxon>Ecdysozoa</taxon>
        <taxon>Nematoda</taxon>
        <taxon>Chromadorea</taxon>
        <taxon>Rhabditida</taxon>
        <taxon>Rhabditina</taxon>
        <taxon>Rhabditomorpha</taxon>
        <taxon>Strongyloidea</taxon>
        <taxon>Heterorhabditidae</taxon>
        <taxon>Heterorhabditis</taxon>
    </lineage>
</organism>
<dbReference type="WBParaSite" id="Hba_01526">
    <property type="protein sequence ID" value="Hba_01526"/>
    <property type="gene ID" value="Hba_01526"/>
</dbReference>
<feature type="transmembrane region" description="Helical" evidence="1">
    <location>
        <begin position="120"/>
        <end position="138"/>
    </location>
</feature>
<dbReference type="Proteomes" id="UP000095283">
    <property type="component" value="Unplaced"/>
</dbReference>
<reference evidence="3" key="1">
    <citation type="submission" date="2016-11" db="UniProtKB">
        <authorList>
            <consortium name="WormBaseParasite"/>
        </authorList>
    </citation>
    <scope>IDENTIFICATION</scope>
</reference>
<sequence length="139" mass="16467">MTNQNISRLQFIIGTYRYQPMFLHFYIYFLVNEFYFAVLNTLTHNLYFYISHCKLSFSRVIFKFFIVRSPSYVYSELAPSSSSESRISVNEKALRPLPSTISMGQYIDADIVPKHMATTIFYIINIILLVDLIMKHYFQ</sequence>
<evidence type="ECO:0000313" key="2">
    <source>
        <dbReference type="Proteomes" id="UP000095283"/>
    </source>
</evidence>
<keyword evidence="1" id="KW-0472">Membrane</keyword>
<accession>A0A1I7WA37</accession>
<keyword evidence="1" id="KW-0812">Transmembrane</keyword>
<name>A0A1I7WA37_HETBA</name>